<protein>
    <submittedName>
        <fullName evidence="6">Membrane protein involved in the export of O-antigen, teichoic acid lipoteichoic acids</fullName>
    </submittedName>
</protein>
<keyword evidence="4 5" id="KW-0472">Membrane</keyword>
<feature type="transmembrane region" description="Helical" evidence="5">
    <location>
        <begin position="29"/>
        <end position="47"/>
    </location>
</feature>
<dbReference type="PANTHER" id="PTHR43424:SF1">
    <property type="entry name" value="LOCUS PUTATIVE PROTEIN 1-RELATED"/>
    <property type="match status" value="1"/>
</dbReference>
<gene>
    <name evidence="6" type="ORF">MNB_SV-6-266</name>
</gene>
<keyword evidence="3 5" id="KW-1133">Transmembrane helix</keyword>
<feature type="transmembrane region" description="Helical" evidence="5">
    <location>
        <begin position="53"/>
        <end position="77"/>
    </location>
</feature>
<dbReference type="Pfam" id="PF01943">
    <property type="entry name" value="Polysacc_synt"/>
    <property type="match status" value="1"/>
</dbReference>
<evidence type="ECO:0000256" key="3">
    <source>
        <dbReference type="ARBA" id="ARBA00022989"/>
    </source>
</evidence>
<organism evidence="6">
    <name type="scientific">hydrothermal vent metagenome</name>
    <dbReference type="NCBI Taxonomy" id="652676"/>
    <lineage>
        <taxon>unclassified sequences</taxon>
        <taxon>metagenomes</taxon>
        <taxon>ecological metagenomes</taxon>
    </lineage>
</organism>
<evidence type="ECO:0000256" key="5">
    <source>
        <dbReference type="SAM" id="Phobius"/>
    </source>
</evidence>
<name>A0A1W1BSP8_9ZZZZ</name>
<dbReference type="GO" id="GO:0016020">
    <property type="term" value="C:membrane"/>
    <property type="evidence" value="ECO:0007669"/>
    <property type="project" value="UniProtKB-SubCell"/>
</dbReference>
<feature type="transmembrane region" description="Helical" evidence="5">
    <location>
        <begin position="267"/>
        <end position="284"/>
    </location>
</feature>
<dbReference type="PANTHER" id="PTHR43424">
    <property type="entry name" value="LOCUS PUTATIVE PROTEIN 1-RELATED"/>
    <property type="match status" value="1"/>
</dbReference>
<feature type="transmembrane region" description="Helical" evidence="5">
    <location>
        <begin position="367"/>
        <end position="386"/>
    </location>
</feature>
<dbReference type="AlphaFoldDB" id="A0A1W1BSP8"/>
<feature type="transmembrane region" description="Helical" evidence="5">
    <location>
        <begin position="341"/>
        <end position="360"/>
    </location>
</feature>
<sequence>MLNRLYSLKSHKGFLRYFKNTTWLFGERVLRMIVGLFIGVWVARYLGAEQFGLLSYAQSFVGLFSAVATLGLDSIIVRELVKDISHQDRLIGTAFGLKLMGAFGVLGLLIVAISFTSNDSYTNSLIFIIASATIFQSFNVIDLYFQSQVMSRYIVYANFISLTTSTIVKVYLLLHNAPLIYFAWVVLLDNIVLMCGFIYFYIHNSHTLKKWKFDTTLAKRLLKDSLPLVGSGIVVAIYMKIDQVMIKEMLDSGAVGNYAVAVRLSEVWYFIPMVISSSLFPAIINAKKVDEKLYYDRLQRLFNLMVWLSIAIAIPASLLSDWVIELLYTDLYSGASSVLKVYIWSCLFVFLGVASGKWYISENLQILAFWRTFYGMVANVVLNLILIPKYGILGAAIATLVSQIIATYLFDIFDKRTREIFYMKSRSIFWIGR</sequence>
<dbReference type="EMBL" id="FPHC01000040">
    <property type="protein sequence ID" value="SFV56618.1"/>
    <property type="molecule type" value="Genomic_DNA"/>
</dbReference>
<evidence type="ECO:0000313" key="6">
    <source>
        <dbReference type="EMBL" id="SFV56618.1"/>
    </source>
</evidence>
<proteinExistence type="predicted"/>
<feature type="transmembrane region" description="Helical" evidence="5">
    <location>
        <begin position="221"/>
        <end position="241"/>
    </location>
</feature>
<comment type="subcellular location">
    <subcellularLocation>
        <location evidence="1">Membrane</location>
        <topology evidence="1">Multi-pass membrane protein</topology>
    </subcellularLocation>
</comment>
<feature type="transmembrane region" description="Helical" evidence="5">
    <location>
        <begin position="304"/>
        <end position="329"/>
    </location>
</feature>
<dbReference type="InterPro" id="IPR052556">
    <property type="entry name" value="PolySynth_Transporter"/>
</dbReference>
<evidence type="ECO:0000256" key="1">
    <source>
        <dbReference type="ARBA" id="ARBA00004141"/>
    </source>
</evidence>
<dbReference type="CDD" id="cd13128">
    <property type="entry name" value="MATE_Wzx_like"/>
    <property type="match status" value="1"/>
</dbReference>
<evidence type="ECO:0000256" key="4">
    <source>
        <dbReference type="ARBA" id="ARBA00023136"/>
    </source>
</evidence>
<feature type="transmembrane region" description="Helical" evidence="5">
    <location>
        <begin position="89"/>
        <end position="115"/>
    </location>
</feature>
<reference evidence="6" key="1">
    <citation type="submission" date="2016-10" db="EMBL/GenBank/DDBJ databases">
        <authorList>
            <person name="de Groot N.N."/>
        </authorList>
    </citation>
    <scope>NUCLEOTIDE SEQUENCE</scope>
</reference>
<feature type="transmembrane region" description="Helical" evidence="5">
    <location>
        <begin position="392"/>
        <end position="413"/>
    </location>
</feature>
<accession>A0A1W1BSP8</accession>
<keyword evidence="2 5" id="KW-0812">Transmembrane</keyword>
<feature type="transmembrane region" description="Helical" evidence="5">
    <location>
        <begin position="153"/>
        <end position="174"/>
    </location>
</feature>
<feature type="transmembrane region" description="Helical" evidence="5">
    <location>
        <begin position="121"/>
        <end position="141"/>
    </location>
</feature>
<dbReference type="InterPro" id="IPR002797">
    <property type="entry name" value="Polysacc_synth"/>
</dbReference>
<evidence type="ECO:0000256" key="2">
    <source>
        <dbReference type="ARBA" id="ARBA00022692"/>
    </source>
</evidence>
<feature type="transmembrane region" description="Helical" evidence="5">
    <location>
        <begin position="180"/>
        <end position="201"/>
    </location>
</feature>